<dbReference type="InterPro" id="IPR003772">
    <property type="entry name" value="YceD"/>
</dbReference>
<dbReference type="Pfam" id="PF02620">
    <property type="entry name" value="YceD"/>
    <property type="match status" value="1"/>
</dbReference>
<gene>
    <name evidence="1" type="ORF">IAA52_09380</name>
</gene>
<reference evidence="1" key="1">
    <citation type="submission" date="2020-10" db="EMBL/GenBank/DDBJ databases">
        <authorList>
            <person name="Gilroy R."/>
        </authorList>
    </citation>
    <scope>NUCLEOTIDE SEQUENCE</scope>
    <source>
        <strain evidence="1">ChiSjej6B24-2974</strain>
    </source>
</reference>
<evidence type="ECO:0000313" key="1">
    <source>
        <dbReference type="EMBL" id="HIQ83294.1"/>
    </source>
</evidence>
<evidence type="ECO:0000313" key="2">
    <source>
        <dbReference type="Proteomes" id="UP000824260"/>
    </source>
</evidence>
<comment type="caution">
    <text evidence="1">The sequence shown here is derived from an EMBL/GenBank/DDBJ whole genome shotgun (WGS) entry which is preliminary data.</text>
</comment>
<protein>
    <submittedName>
        <fullName evidence="1">DUF177 domain-containing protein</fullName>
    </submittedName>
</protein>
<reference evidence="1" key="2">
    <citation type="journal article" date="2021" name="PeerJ">
        <title>Extensive microbial diversity within the chicken gut microbiome revealed by metagenomics and culture.</title>
        <authorList>
            <person name="Gilroy R."/>
            <person name="Ravi A."/>
            <person name="Getino M."/>
            <person name="Pursley I."/>
            <person name="Horton D.L."/>
            <person name="Alikhan N.F."/>
            <person name="Baker D."/>
            <person name="Gharbi K."/>
            <person name="Hall N."/>
            <person name="Watson M."/>
            <person name="Adriaenssens E.M."/>
            <person name="Foster-Nyarko E."/>
            <person name="Jarju S."/>
            <person name="Secka A."/>
            <person name="Antonio M."/>
            <person name="Oren A."/>
            <person name="Chaudhuri R.R."/>
            <person name="La Ragione R."/>
            <person name="Hildebrand F."/>
            <person name="Pallen M.J."/>
        </authorList>
    </citation>
    <scope>NUCLEOTIDE SEQUENCE</scope>
    <source>
        <strain evidence="1">ChiSjej6B24-2974</strain>
    </source>
</reference>
<accession>A0A9D0ZPX3</accession>
<dbReference type="AlphaFoldDB" id="A0A9D0ZPX3"/>
<proteinExistence type="predicted"/>
<dbReference type="Proteomes" id="UP000824260">
    <property type="component" value="Unassembled WGS sequence"/>
</dbReference>
<dbReference type="EMBL" id="DVFZ01000095">
    <property type="protein sequence ID" value="HIQ83294.1"/>
    <property type="molecule type" value="Genomic_DNA"/>
</dbReference>
<organism evidence="1 2">
    <name type="scientific">Candidatus Pullichristensenella stercorigallinarum</name>
    <dbReference type="NCBI Taxonomy" id="2840909"/>
    <lineage>
        <taxon>Bacteria</taxon>
        <taxon>Bacillati</taxon>
        <taxon>Bacillota</taxon>
        <taxon>Clostridia</taxon>
        <taxon>Candidatus Pullichristensenella</taxon>
    </lineage>
</organism>
<name>A0A9D0ZPX3_9FIRM</name>
<sequence length="195" mass="20701">MANTLNVSQALKLPGQIFPFSAQIDVESAEVFGETVCFSQAALTGTLLGAGDTVTVRGELRCEATMSCARCLSPVKVPLRVDVDERFSRRAAETADDAEMRPIEESCIDLTDCARELLVLELPMRVLCAEDCKGLCPVCGANRNEVSCTCLEDGEGALAPDAPPGSGRSEPDRSAGEVITPFSALKAMIEGDEEV</sequence>